<evidence type="ECO:0000256" key="1">
    <source>
        <dbReference type="SAM" id="MobiDB-lite"/>
    </source>
</evidence>
<proteinExistence type="predicted"/>
<dbReference type="AlphaFoldDB" id="A0AAV5EVT4"/>
<dbReference type="PANTHER" id="PTHR47074:SF73">
    <property type="entry name" value="OS04G0448401 PROTEIN"/>
    <property type="match status" value="1"/>
</dbReference>
<keyword evidence="4" id="KW-1185">Reference proteome</keyword>
<dbReference type="Pfam" id="PF13456">
    <property type="entry name" value="RVT_3"/>
    <property type="match status" value="1"/>
</dbReference>
<comment type="caution">
    <text evidence="3">The sequence shown here is derived from an EMBL/GenBank/DDBJ whole genome shotgun (WGS) entry which is preliminary data.</text>
</comment>
<sequence>MASEQTKGDHVKLMQEDLIGGSGARDDGGKKSRGIISDGAGKLEGHSKEMVLFSGAQDAGGGDEEDDIIDADLEDLGFEVPEKWMAVAWYFSGFSFSVPKLFQEMSKAWGIQDAVPTRDLGGNRERDCPEADTRMRFGMELRASPLKRSHTREIKIPVAKPPTARAINFFGVHKVKVLAASVASVSQMKEASPGKRGRGDLDKAGVNSRKDVDMEDIEGREHSAMPQETCEALQARINQLQVHTPKANTQLKADLEPKERVSFSGDYNHNDDSSFEQEVNSMEAMHHFNLERMKWAGGKFAAQANTQGTSTMEIDEHLVVVKEEPMTESEIGVELDGDACAQLLLLLWRAWFARNEIVHGSPMPSVQASVSFLSKYWLELCVVSQDTHSVDLKGKRPVVYSMQKNTRRFTRRERQMREPSKWEPPPEGWIKINVDGGFDKDTGKAGIGIVIRDAYGQALLCSWRALFRARDAEETEAVAATEGLRLAVEWNPEKAILESDCASVIQAFKCVANLKSGLSFIVREGIETSNSLPQLRLSLAKREQNRVAHTLAQLAKQTCHTAVWRLQAPVCVEPMLATSILE</sequence>
<feature type="domain" description="RNase H type-1" evidence="2">
    <location>
        <begin position="433"/>
        <end position="554"/>
    </location>
</feature>
<feature type="compositionally biased region" description="Basic and acidic residues" evidence="1">
    <location>
        <begin position="1"/>
        <end position="15"/>
    </location>
</feature>
<feature type="compositionally biased region" description="Basic and acidic residues" evidence="1">
    <location>
        <begin position="197"/>
        <end position="207"/>
    </location>
</feature>
<dbReference type="SUPFAM" id="SSF53098">
    <property type="entry name" value="Ribonuclease H-like"/>
    <property type="match status" value="1"/>
</dbReference>
<dbReference type="GO" id="GO:0004523">
    <property type="term" value="F:RNA-DNA hybrid ribonuclease activity"/>
    <property type="evidence" value="ECO:0007669"/>
    <property type="project" value="InterPro"/>
</dbReference>
<dbReference type="InterPro" id="IPR036397">
    <property type="entry name" value="RNaseH_sf"/>
</dbReference>
<dbReference type="InterPro" id="IPR044730">
    <property type="entry name" value="RNase_H-like_dom_plant"/>
</dbReference>
<reference evidence="3" key="1">
    <citation type="journal article" date="2018" name="DNA Res.">
        <title>Multiple hybrid de novo genome assembly of finger millet, an orphan allotetraploid crop.</title>
        <authorList>
            <person name="Hatakeyama M."/>
            <person name="Aluri S."/>
            <person name="Balachadran M.T."/>
            <person name="Sivarajan S.R."/>
            <person name="Patrignani A."/>
            <person name="Gruter S."/>
            <person name="Poveda L."/>
            <person name="Shimizu-Inatsugi R."/>
            <person name="Baeten J."/>
            <person name="Francoijs K.J."/>
            <person name="Nataraja K.N."/>
            <person name="Reddy Y.A.N."/>
            <person name="Phadnis S."/>
            <person name="Ravikumar R.L."/>
            <person name="Schlapbach R."/>
            <person name="Sreeman S.M."/>
            <person name="Shimizu K.K."/>
        </authorList>
    </citation>
    <scope>NUCLEOTIDE SEQUENCE</scope>
</reference>
<dbReference type="InterPro" id="IPR002156">
    <property type="entry name" value="RNaseH_domain"/>
</dbReference>
<name>A0AAV5EVT4_ELECO</name>
<dbReference type="GO" id="GO:0003676">
    <property type="term" value="F:nucleic acid binding"/>
    <property type="evidence" value="ECO:0007669"/>
    <property type="project" value="InterPro"/>
</dbReference>
<protein>
    <recommendedName>
        <fullName evidence="2">RNase H type-1 domain-containing protein</fullName>
    </recommendedName>
</protein>
<evidence type="ECO:0000313" key="3">
    <source>
        <dbReference type="EMBL" id="GJN26558.1"/>
    </source>
</evidence>
<evidence type="ECO:0000259" key="2">
    <source>
        <dbReference type="Pfam" id="PF13456"/>
    </source>
</evidence>
<dbReference type="InterPro" id="IPR012337">
    <property type="entry name" value="RNaseH-like_sf"/>
</dbReference>
<dbReference type="Proteomes" id="UP001054889">
    <property type="component" value="Unassembled WGS sequence"/>
</dbReference>
<organism evidence="3 4">
    <name type="scientific">Eleusine coracana subsp. coracana</name>
    <dbReference type="NCBI Taxonomy" id="191504"/>
    <lineage>
        <taxon>Eukaryota</taxon>
        <taxon>Viridiplantae</taxon>
        <taxon>Streptophyta</taxon>
        <taxon>Embryophyta</taxon>
        <taxon>Tracheophyta</taxon>
        <taxon>Spermatophyta</taxon>
        <taxon>Magnoliopsida</taxon>
        <taxon>Liliopsida</taxon>
        <taxon>Poales</taxon>
        <taxon>Poaceae</taxon>
        <taxon>PACMAD clade</taxon>
        <taxon>Chloridoideae</taxon>
        <taxon>Cynodonteae</taxon>
        <taxon>Eleusininae</taxon>
        <taxon>Eleusine</taxon>
    </lineage>
</organism>
<dbReference type="InterPro" id="IPR052929">
    <property type="entry name" value="RNase_H-like_EbsB-rel"/>
</dbReference>
<gene>
    <name evidence="3" type="primary">gb14497</name>
    <name evidence="3" type="ORF">PR202_gb14497</name>
</gene>
<dbReference type="CDD" id="cd06222">
    <property type="entry name" value="RNase_H_like"/>
    <property type="match status" value="1"/>
</dbReference>
<feature type="region of interest" description="Disordered" evidence="1">
    <location>
        <begin position="1"/>
        <end position="42"/>
    </location>
</feature>
<dbReference type="Gene3D" id="3.30.420.10">
    <property type="entry name" value="Ribonuclease H-like superfamily/Ribonuclease H"/>
    <property type="match status" value="1"/>
</dbReference>
<reference evidence="3" key="2">
    <citation type="submission" date="2021-12" db="EMBL/GenBank/DDBJ databases">
        <title>Resequencing data analysis of finger millet.</title>
        <authorList>
            <person name="Hatakeyama M."/>
            <person name="Aluri S."/>
            <person name="Balachadran M.T."/>
            <person name="Sivarajan S.R."/>
            <person name="Poveda L."/>
            <person name="Shimizu-Inatsugi R."/>
            <person name="Schlapbach R."/>
            <person name="Sreeman S.M."/>
            <person name="Shimizu K.K."/>
        </authorList>
    </citation>
    <scope>NUCLEOTIDE SEQUENCE</scope>
</reference>
<evidence type="ECO:0000313" key="4">
    <source>
        <dbReference type="Proteomes" id="UP001054889"/>
    </source>
</evidence>
<feature type="region of interest" description="Disordered" evidence="1">
    <location>
        <begin position="186"/>
        <end position="207"/>
    </location>
</feature>
<accession>A0AAV5EVT4</accession>
<dbReference type="EMBL" id="BQKI01000079">
    <property type="protein sequence ID" value="GJN26558.1"/>
    <property type="molecule type" value="Genomic_DNA"/>
</dbReference>
<dbReference type="PANTHER" id="PTHR47074">
    <property type="entry name" value="BNAC02G40300D PROTEIN"/>
    <property type="match status" value="1"/>
</dbReference>